<keyword evidence="3" id="KW-1185">Reference proteome</keyword>
<reference evidence="4" key="1">
    <citation type="submission" date="2017-02" db="UniProtKB">
        <authorList>
            <consortium name="WormBaseParasite"/>
        </authorList>
    </citation>
    <scope>IDENTIFICATION</scope>
</reference>
<proteinExistence type="predicted"/>
<dbReference type="SMART" id="SM01155">
    <property type="entry name" value="DUF1713"/>
    <property type="match status" value="1"/>
</dbReference>
<dbReference type="InterPro" id="IPR013177">
    <property type="entry name" value="Ribosomal_mS38_C"/>
</dbReference>
<dbReference type="STRING" id="51028.A0A0N4VCQ3"/>
<feature type="domain" description="Ribosomal protein mS38 C-terminal" evidence="1">
    <location>
        <begin position="14"/>
        <end position="47"/>
    </location>
</feature>
<evidence type="ECO:0000313" key="3">
    <source>
        <dbReference type="Proteomes" id="UP000274131"/>
    </source>
</evidence>
<evidence type="ECO:0000259" key="1">
    <source>
        <dbReference type="SMART" id="SM01155"/>
    </source>
</evidence>
<reference evidence="2 3" key="2">
    <citation type="submission" date="2018-10" db="EMBL/GenBank/DDBJ databases">
        <authorList>
            <consortium name="Pathogen Informatics"/>
        </authorList>
    </citation>
    <scope>NUCLEOTIDE SEQUENCE [LARGE SCALE GENOMIC DNA]</scope>
</reference>
<evidence type="ECO:0000313" key="2">
    <source>
        <dbReference type="EMBL" id="VDD93087.1"/>
    </source>
</evidence>
<gene>
    <name evidence="2" type="ORF">EVEC_LOCUS7838</name>
</gene>
<sequence length="165" mass="19700">MEVPGTKSITPMFAGDRLLTIRRAKMNKHKRRKRQRRDRFQLLKYHRQQKAKSEQLFHERMKKKLLELKTFDPEEYVRDVIARASRDWTTEMVPSGRKKYPHWSTLMSIEELYGIPPGTYIDKNAGLPDEEDEERIRKLKIKYYKEFRGEIIDGGGDGKKESEKN</sequence>
<evidence type="ECO:0000313" key="4">
    <source>
        <dbReference type="WBParaSite" id="EVEC_0000835401-mRNA-1"/>
    </source>
</evidence>
<accession>A0A0N4VCQ3</accession>
<protein>
    <submittedName>
        <fullName evidence="4">DUF1713 domain-containing protein</fullName>
    </submittedName>
</protein>
<name>A0A0N4VCQ3_ENTVE</name>
<organism evidence="4">
    <name type="scientific">Enterobius vermicularis</name>
    <name type="common">Human pinworm</name>
    <dbReference type="NCBI Taxonomy" id="51028"/>
    <lineage>
        <taxon>Eukaryota</taxon>
        <taxon>Metazoa</taxon>
        <taxon>Ecdysozoa</taxon>
        <taxon>Nematoda</taxon>
        <taxon>Chromadorea</taxon>
        <taxon>Rhabditida</taxon>
        <taxon>Spirurina</taxon>
        <taxon>Oxyuridomorpha</taxon>
        <taxon>Oxyuroidea</taxon>
        <taxon>Oxyuridae</taxon>
        <taxon>Enterobius</taxon>
    </lineage>
</organism>
<dbReference type="Pfam" id="PF08213">
    <property type="entry name" value="COX24_C"/>
    <property type="match status" value="1"/>
</dbReference>
<dbReference type="EMBL" id="UXUI01009117">
    <property type="protein sequence ID" value="VDD93087.1"/>
    <property type="molecule type" value="Genomic_DNA"/>
</dbReference>
<dbReference type="AlphaFoldDB" id="A0A0N4VCQ3"/>
<dbReference type="Proteomes" id="UP000274131">
    <property type="component" value="Unassembled WGS sequence"/>
</dbReference>
<dbReference type="WBParaSite" id="EVEC_0000835401-mRNA-1">
    <property type="protein sequence ID" value="EVEC_0000835401-mRNA-1"/>
    <property type="gene ID" value="EVEC_0000835401"/>
</dbReference>
<dbReference type="OrthoDB" id="5837974at2759"/>